<evidence type="ECO:0000313" key="2">
    <source>
        <dbReference type="Proteomes" id="UP001379533"/>
    </source>
</evidence>
<sequence length="146" mass="16648">MQAVIFVGIQASGKSTFFRERFADSHVRINLDMLRTRHREELLLRACIDGQQRFVADNTNPTIEERSRYITPAKRAGFRITGYFFSAPIAEALRRNATRNAAQRIPDVAIRGTRNRLVLPSFAEGFDELFYVLPSPTGGFLLDEVR</sequence>
<gene>
    <name evidence="1" type="ORF">LZC95_24235</name>
</gene>
<reference evidence="1 2" key="1">
    <citation type="submission" date="2021-12" db="EMBL/GenBank/DDBJ databases">
        <title>Discovery of the Pendulisporaceae a myxobacterial family with distinct sporulation behavior and unique specialized metabolism.</title>
        <authorList>
            <person name="Garcia R."/>
            <person name="Popoff A."/>
            <person name="Bader C.D."/>
            <person name="Loehr J."/>
            <person name="Walesch S."/>
            <person name="Walt C."/>
            <person name="Boldt J."/>
            <person name="Bunk B."/>
            <person name="Haeckl F.J.F.P.J."/>
            <person name="Gunesch A.P."/>
            <person name="Birkelbach J."/>
            <person name="Nuebel U."/>
            <person name="Pietschmann T."/>
            <person name="Bach T."/>
            <person name="Mueller R."/>
        </authorList>
    </citation>
    <scope>NUCLEOTIDE SEQUENCE [LARGE SCALE GENOMIC DNA]</scope>
    <source>
        <strain evidence="1 2">MSr12523</strain>
    </source>
</reference>
<keyword evidence="2" id="KW-1185">Reference proteome</keyword>
<name>A0ABZ2KMY8_9BACT</name>
<proteinExistence type="predicted"/>
<organism evidence="1 2">
    <name type="scientific">Pendulispora brunnea</name>
    <dbReference type="NCBI Taxonomy" id="2905690"/>
    <lineage>
        <taxon>Bacteria</taxon>
        <taxon>Pseudomonadati</taxon>
        <taxon>Myxococcota</taxon>
        <taxon>Myxococcia</taxon>
        <taxon>Myxococcales</taxon>
        <taxon>Sorangiineae</taxon>
        <taxon>Pendulisporaceae</taxon>
        <taxon>Pendulispora</taxon>
    </lineage>
</organism>
<accession>A0ABZ2KMY8</accession>
<dbReference type="RefSeq" id="WP_394850553.1">
    <property type="nucleotide sequence ID" value="NZ_CP089982.1"/>
</dbReference>
<dbReference type="SUPFAM" id="SSF52540">
    <property type="entry name" value="P-loop containing nucleoside triphosphate hydrolases"/>
    <property type="match status" value="1"/>
</dbReference>
<protein>
    <submittedName>
        <fullName evidence="1">AAA family ATPase</fullName>
    </submittedName>
</protein>
<dbReference type="Proteomes" id="UP001379533">
    <property type="component" value="Chromosome"/>
</dbReference>
<dbReference type="Pfam" id="PF13671">
    <property type="entry name" value="AAA_33"/>
    <property type="match status" value="1"/>
</dbReference>
<dbReference type="EMBL" id="CP089982">
    <property type="protein sequence ID" value="WXA99911.1"/>
    <property type="molecule type" value="Genomic_DNA"/>
</dbReference>
<dbReference type="Gene3D" id="3.40.50.300">
    <property type="entry name" value="P-loop containing nucleotide triphosphate hydrolases"/>
    <property type="match status" value="1"/>
</dbReference>
<dbReference type="PANTHER" id="PTHR12083">
    <property type="entry name" value="BIFUNCTIONAL POLYNUCLEOTIDE PHOSPHATASE/KINASE"/>
    <property type="match status" value="1"/>
</dbReference>
<dbReference type="InterPro" id="IPR027417">
    <property type="entry name" value="P-loop_NTPase"/>
</dbReference>
<dbReference type="PANTHER" id="PTHR12083:SF9">
    <property type="entry name" value="BIFUNCTIONAL POLYNUCLEOTIDE PHOSPHATASE_KINASE"/>
    <property type="match status" value="1"/>
</dbReference>
<evidence type="ECO:0000313" key="1">
    <source>
        <dbReference type="EMBL" id="WXA99911.1"/>
    </source>
</evidence>